<accession>A0A9D1A2B6</accession>
<feature type="transmembrane region" description="Helical" evidence="1">
    <location>
        <begin position="40"/>
        <end position="62"/>
    </location>
</feature>
<sequence>MFGYRAFYKKKQGALVGLFAAAILAQLAARAMTDWESMKNVLTVSAIITVLPMANLASPLLATLKYPSITRDFYEKCRPYEERAQMLYELIITSGDLILPVDAAAIHPTGVYCYCPKKDVDVKKAEKYLNGMLTKWKLDGNARVMTEERTFFKRLESLRLIPEEEQDGSAPHVEELLRNLSI</sequence>
<organism evidence="2 3">
    <name type="scientific">Candidatus Copromonas faecavium</name>
    <name type="common">nom. illeg.</name>
    <dbReference type="NCBI Taxonomy" id="2840740"/>
    <lineage>
        <taxon>Bacteria</taxon>
        <taxon>Bacillati</taxon>
        <taxon>Bacillota</taxon>
        <taxon>Clostridia</taxon>
        <taxon>Lachnospirales</taxon>
        <taxon>Lachnospiraceae</taxon>
        <taxon>Candidatus Copromonas (nom. illeg.)</taxon>
    </lineage>
</organism>
<name>A0A9D1A2B6_9FIRM</name>
<proteinExistence type="predicted"/>
<dbReference type="EMBL" id="DVGC01000001">
    <property type="protein sequence ID" value="HIR04421.1"/>
    <property type="molecule type" value="Genomic_DNA"/>
</dbReference>
<comment type="caution">
    <text evidence="2">The sequence shown here is derived from an EMBL/GenBank/DDBJ whole genome shotgun (WGS) entry which is preliminary data.</text>
</comment>
<evidence type="ECO:0000256" key="1">
    <source>
        <dbReference type="SAM" id="Phobius"/>
    </source>
</evidence>
<evidence type="ECO:0000313" key="3">
    <source>
        <dbReference type="Proteomes" id="UP000824250"/>
    </source>
</evidence>
<reference evidence="2" key="1">
    <citation type="submission" date="2020-10" db="EMBL/GenBank/DDBJ databases">
        <authorList>
            <person name="Gilroy R."/>
        </authorList>
    </citation>
    <scope>NUCLEOTIDE SEQUENCE</scope>
    <source>
        <strain evidence="2">CHK180-2868</strain>
    </source>
</reference>
<dbReference type="AlphaFoldDB" id="A0A9D1A2B6"/>
<evidence type="ECO:0000313" key="2">
    <source>
        <dbReference type="EMBL" id="HIR04421.1"/>
    </source>
</evidence>
<keyword evidence="1" id="KW-0812">Transmembrane</keyword>
<reference evidence="2" key="2">
    <citation type="journal article" date="2021" name="PeerJ">
        <title>Extensive microbial diversity within the chicken gut microbiome revealed by metagenomics and culture.</title>
        <authorList>
            <person name="Gilroy R."/>
            <person name="Ravi A."/>
            <person name="Getino M."/>
            <person name="Pursley I."/>
            <person name="Horton D.L."/>
            <person name="Alikhan N.F."/>
            <person name="Baker D."/>
            <person name="Gharbi K."/>
            <person name="Hall N."/>
            <person name="Watson M."/>
            <person name="Adriaenssens E.M."/>
            <person name="Foster-Nyarko E."/>
            <person name="Jarju S."/>
            <person name="Secka A."/>
            <person name="Antonio M."/>
            <person name="Oren A."/>
            <person name="Chaudhuri R.R."/>
            <person name="La Ragione R."/>
            <person name="Hildebrand F."/>
            <person name="Pallen M.J."/>
        </authorList>
    </citation>
    <scope>NUCLEOTIDE SEQUENCE</scope>
    <source>
        <strain evidence="2">CHK180-2868</strain>
    </source>
</reference>
<dbReference type="Proteomes" id="UP000824250">
    <property type="component" value="Unassembled WGS sequence"/>
</dbReference>
<keyword evidence="2" id="KW-0808">Transferase</keyword>
<dbReference type="GO" id="GO:0016740">
    <property type="term" value="F:transferase activity"/>
    <property type="evidence" value="ECO:0007669"/>
    <property type="project" value="UniProtKB-KW"/>
</dbReference>
<gene>
    <name evidence="2" type="ORF">IAB28_00400</name>
</gene>
<protein>
    <submittedName>
        <fullName evidence="2">O-linked GlcNAc transferase-like protein</fullName>
    </submittedName>
</protein>
<keyword evidence="1" id="KW-0472">Membrane</keyword>
<keyword evidence="1" id="KW-1133">Transmembrane helix</keyword>